<dbReference type="InterPro" id="IPR046958">
    <property type="entry name" value="RBK1/2/STUNTED"/>
</dbReference>
<evidence type="ECO:0000256" key="6">
    <source>
        <dbReference type="SAM" id="MobiDB-lite"/>
    </source>
</evidence>
<dbReference type="InterPro" id="IPR011009">
    <property type="entry name" value="Kinase-like_dom_sf"/>
</dbReference>
<dbReference type="Pfam" id="PF00069">
    <property type="entry name" value="Pkinase"/>
    <property type="match status" value="1"/>
</dbReference>
<dbReference type="AlphaFoldDB" id="A0A5B7B7J0"/>
<dbReference type="GO" id="GO:0005524">
    <property type="term" value="F:ATP binding"/>
    <property type="evidence" value="ECO:0007669"/>
    <property type="project" value="UniProtKB-UniRule"/>
</dbReference>
<evidence type="ECO:0000256" key="1">
    <source>
        <dbReference type="ARBA" id="ARBA00022679"/>
    </source>
</evidence>
<feature type="binding site" evidence="5">
    <location>
        <position position="280"/>
    </location>
    <ligand>
        <name>ATP</name>
        <dbReference type="ChEBI" id="CHEBI:30616"/>
    </ligand>
</feature>
<dbReference type="InterPro" id="IPR000719">
    <property type="entry name" value="Prot_kinase_dom"/>
</dbReference>
<evidence type="ECO:0000259" key="7">
    <source>
        <dbReference type="PROSITE" id="PS50011"/>
    </source>
</evidence>
<dbReference type="FunFam" id="1.10.510.10:FF:000095">
    <property type="entry name" value="protein STRUBBELIG-RECEPTOR FAMILY 8"/>
    <property type="match status" value="1"/>
</dbReference>
<proteinExistence type="predicted"/>
<dbReference type="InterPro" id="IPR017441">
    <property type="entry name" value="Protein_kinase_ATP_BS"/>
</dbReference>
<dbReference type="Gene3D" id="1.10.510.10">
    <property type="entry name" value="Transferase(Phosphotransferase) domain 1"/>
    <property type="match status" value="1"/>
</dbReference>
<evidence type="ECO:0000313" key="8">
    <source>
        <dbReference type="EMBL" id="MPA64950.1"/>
    </source>
</evidence>
<dbReference type="PANTHER" id="PTHR47987">
    <property type="entry name" value="OS08G0249100 PROTEIN"/>
    <property type="match status" value="1"/>
</dbReference>
<dbReference type="PROSITE" id="PS50011">
    <property type="entry name" value="PROTEIN_KINASE_DOM"/>
    <property type="match status" value="1"/>
</dbReference>
<accession>A0A5B7B7J0</accession>
<protein>
    <submittedName>
        <fullName evidence="8">Putative serine/threonine-protein kinase CDL1-like isoform X1</fullName>
        <ecNumber evidence="8">2.7.11.1</ecNumber>
    </submittedName>
</protein>
<feature type="domain" description="Protein kinase" evidence="7">
    <location>
        <begin position="252"/>
        <end position="524"/>
    </location>
</feature>
<feature type="region of interest" description="Disordered" evidence="6">
    <location>
        <begin position="175"/>
        <end position="206"/>
    </location>
</feature>
<evidence type="ECO:0000256" key="2">
    <source>
        <dbReference type="ARBA" id="ARBA00022741"/>
    </source>
</evidence>
<keyword evidence="1 8" id="KW-0808">Transferase</keyword>
<sequence>MMVGRPRINSPMLSLLRTRTRTKKTIVVGLKSDNCSREMLLRLLNLAVMPGDYVLAVHVQEPNGIFDLNTFHIHEDLCKSKQVDFQVKVCIGNSYIAELTHQVRIYFATILVLGCSTPWPKDPIVVNCLKALPPACSLLVMDNGGRVLVQRPGTSQQGSTNKVLQSSLSAVSKFPNREQSGLTMRKSLTMPSSSTSSSSSLRLRQTENMRQQSVRKPLLMTQKMFQKLDTLETKGSGRHFTSEELNCATNNFSTEMVIGEGGNSKVYRANIEDGQAAAVKVLKITPSSAEDLFREVELLSGLKHDNIIQLIGYCYSKELHAVVYNLLKGSLRQKLDQLKWSERMMIAIGAAKALDYLHSCSPPIIHRDVKSSNILLSHNCQPQLSDFGAAMVHQQTQQSSAYAKPFHVVGTFGYLAPEYMMYGKVDEKVDVYSYGVVLLELITGKEAIQTNQTSNHESLVLWARSLLSCGLCERLIDPYLKEDYNKDEMKTMMIAARLCLLHSSSRRPPMKTILRLFEEPEHWLKMQRKREELLNRISSKGESGLWRHDESDANGALLVDDN</sequence>
<dbReference type="SMART" id="SM00220">
    <property type="entry name" value="S_TKc"/>
    <property type="match status" value="1"/>
</dbReference>
<dbReference type="SUPFAM" id="SSF56112">
    <property type="entry name" value="Protein kinase-like (PK-like)"/>
    <property type="match status" value="1"/>
</dbReference>
<keyword evidence="3 8" id="KW-0418">Kinase</keyword>
<dbReference type="EMBL" id="GHES01034391">
    <property type="protein sequence ID" value="MPA64950.1"/>
    <property type="molecule type" value="Transcribed_RNA"/>
</dbReference>
<dbReference type="GO" id="GO:0004674">
    <property type="term" value="F:protein serine/threonine kinase activity"/>
    <property type="evidence" value="ECO:0007669"/>
    <property type="project" value="UniProtKB-EC"/>
</dbReference>
<keyword evidence="4 5" id="KW-0067">ATP-binding</keyword>
<reference evidence="8" key="1">
    <citation type="submission" date="2019-08" db="EMBL/GenBank/DDBJ databases">
        <title>Reference gene set and small RNA set construction with multiple tissues from Davidia involucrata Baill.</title>
        <authorList>
            <person name="Yang H."/>
            <person name="Zhou C."/>
            <person name="Li G."/>
            <person name="Wang J."/>
            <person name="Gao P."/>
            <person name="Wang M."/>
            <person name="Wang R."/>
            <person name="Zhao Y."/>
        </authorList>
    </citation>
    <scope>NUCLEOTIDE SEQUENCE</scope>
    <source>
        <tissue evidence="8">Mixed with DoveR01_LX</tissue>
    </source>
</reference>
<dbReference type="FunFam" id="3.30.200.20:FF:000268">
    <property type="entry name" value="probable receptor-like serine/threonine-protein kinase At5g57670"/>
    <property type="match status" value="1"/>
</dbReference>
<organism evidence="8">
    <name type="scientific">Davidia involucrata</name>
    <name type="common">Dove tree</name>
    <dbReference type="NCBI Taxonomy" id="16924"/>
    <lineage>
        <taxon>Eukaryota</taxon>
        <taxon>Viridiplantae</taxon>
        <taxon>Streptophyta</taxon>
        <taxon>Embryophyta</taxon>
        <taxon>Tracheophyta</taxon>
        <taxon>Spermatophyta</taxon>
        <taxon>Magnoliopsida</taxon>
        <taxon>eudicotyledons</taxon>
        <taxon>Gunneridae</taxon>
        <taxon>Pentapetalae</taxon>
        <taxon>asterids</taxon>
        <taxon>Cornales</taxon>
        <taxon>Nyssaceae</taxon>
        <taxon>Davidia</taxon>
    </lineage>
</organism>
<dbReference type="PANTHER" id="PTHR47987:SF11">
    <property type="entry name" value="RECEPTOR-LIKE CYTOSOLIC SERINE_THREONINE-PROTEIN KINASE RBK1 ISOFORM X1"/>
    <property type="match status" value="1"/>
</dbReference>
<dbReference type="PROSITE" id="PS00108">
    <property type="entry name" value="PROTEIN_KINASE_ST"/>
    <property type="match status" value="1"/>
</dbReference>
<name>A0A5B7B7J0_DAVIN</name>
<keyword evidence="2 5" id="KW-0547">Nucleotide-binding</keyword>
<dbReference type="PROSITE" id="PS00107">
    <property type="entry name" value="PROTEIN_KINASE_ATP"/>
    <property type="match status" value="1"/>
</dbReference>
<gene>
    <name evidence="8" type="ORF">Din_034391</name>
</gene>
<evidence type="ECO:0000256" key="3">
    <source>
        <dbReference type="ARBA" id="ARBA00022777"/>
    </source>
</evidence>
<dbReference type="EC" id="2.7.11.1" evidence="8"/>
<dbReference type="Gene3D" id="3.30.200.20">
    <property type="entry name" value="Phosphorylase Kinase, domain 1"/>
    <property type="match status" value="1"/>
</dbReference>
<evidence type="ECO:0000256" key="4">
    <source>
        <dbReference type="ARBA" id="ARBA00022840"/>
    </source>
</evidence>
<evidence type="ECO:0000256" key="5">
    <source>
        <dbReference type="PROSITE-ProRule" id="PRU10141"/>
    </source>
</evidence>
<dbReference type="InterPro" id="IPR008271">
    <property type="entry name" value="Ser/Thr_kinase_AS"/>
</dbReference>